<accession>A0A034WPQ6</accession>
<sequence length="117" mass="13013">MHVTHAARDGCQTLSNNSSIDSDNTRKNSANNHLSSQLKNNNDSCCKNSSTNDINKRCNTTSDGCNTQHPAGILRHSCHIHNRPRNDNHPHFAIDNLEKHRFFDADVDVDAVHSNGI</sequence>
<protein>
    <submittedName>
        <fullName evidence="2">Uncharacterized protein</fullName>
    </submittedName>
</protein>
<evidence type="ECO:0000256" key="1">
    <source>
        <dbReference type="SAM" id="MobiDB-lite"/>
    </source>
</evidence>
<reference evidence="2" key="1">
    <citation type="journal article" date="2014" name="BMC Genomics">
        <title>Characterizing the developmental transcriptome of the oriental fruit fly, Bactrocera dorsalis (Diptera: Tephritidae) through comparative genomic analysis with Drosophila melanogaster utilizing modENCODE datasets.</title>
        <authorList>
            <person name="Geib S.M."/>
            <person name="Calla B."/>
            <person name="Hall B."/>
            <person name="Hou S."/>
            <person name="Manoukis N.C."/>
        </authorList>
    </citation>
    <scope>NUCLEOTIDE SEQUENCE</scope>
    <source>
        <strain evidence="2">Punador</strain>
    </source>
</reference>
<evidence type="ECO:0000313" key="2">
    <source>
        <dbReference type="EMBL" id="JAC56624.1"/>
    </source>
</evidence>
<dbReference type="EMBL" id="GAKP01002328">
    <property type="protein sequence ID" value="JAC56624.1"/>
    <property type="molecule type" value="Transcribed_RNA"/>
</dbReference>
<proteinExistence type="predicted"/>
<organism evidence="2">
    <name type="scientific">Bactrocera dorsalis</name>
    <name type="common">Oriental fruit fly</name>
    <name type="synonym">Dacus dorsalis</name>
    <dbReference type="NCBI Taxonomy" id="27457"/>
    <lineage>
        <taxon>Eukaryota</taxon>
        <taxon>Metazoa</taxon>
        <taxon>Ecdysozoa</taxon>
        <taxon>Arthropoda</taxon>
        <taxon>Hexapoda</taxon>
        <taxon>Insecta</taxon>
        <taxon>Pterygota</taxon>
        <taxon>Neoptera</taxon>
        <taxon>Endopterygota</taxon>
        <taxon>Diptera</taxon>
        <taxon>Brachycera</taxon>
        <taxon>Muscomorpha</taxon>
        <taxon>Tephritoidea</taxon>
        <taxon>Tephritidae</taxon>
        <taxon>Bactrocera</taxon>
        <taxon>Bactrocera</taxon>
    </lineage>
</organism>
<feature type="region of interest" description="Disordered" evidence="1">
    <location>
        <begin position="1"/>
        <end position="46"/>
    </location>
</feature>
<feature type="compositionally biased region" description="Polar residues" evidence="1">
    <location>
        <begin position="12"/>
        <end position="38"/>
    </location>
</feature>
<name>A0A034WPQ6_BACDO</name>
<dbReference type="AlphaFoldDB" id="A0A034WPQ6"/>